<keyword evidence="3" id="KW-1185">Reference proteome</keyword>
<dbReference type="PANTHER" id="PTHR21600">
    <property type="entry name" value="MITOCHONDRIAL RNA PSEUDOURIDINE SYNTHASE"/>
    <property type="match status" value="1"/>
</dbReference>
<dbReference type="InterPro" id="IPR020103">
    <property type="entry name" value="PsdUridine_synth_cat_dom_sf"/>
</dbReference>
<dbReference type="SUPFAM" id="SSF55120">
    <property type="entry name" value="Pseudouridine synthase"/>
    <property type="match status" value="1"/>
</dbReference>
<dbReference type="PANTHER" id="PTHR21600:SF87">
    <property type="entry name" value="RNA PSEUDOURIDYLATE SYNTHASE DOMAIN-CONTAINING PROTEIN 1"/>
    <property type="match status" value="1"/>
</dbReference>
<evidence type="ECO:0000259" key="2">
    <source>
        <dbReference type="Pfam" id="PF00849"/>
    </source>
</evidence>
<feature type="domain" description="Pseudouridine synthase RsuA/RluA-like" evidence="2">
    <location>
        <begin position="13"/>
        <end position="175"/>
    </location>
</feature>
<dbReference type="KEGG" id="goe:100905074"/>
<dbReference type="RefSeq" id="XP_003738842.1">
    <property type="nucleotide sequence ID" value="XM_003738794.1"/>
</dbReference>
<name>A0AAJ6QNV4_9ACAR</name>
<accession>A0AAJ6QNV4</accession>
<dbReference type="InterPro" id="IPR006145">
    <property type="entry name" value="PsdUridine_synth_RsuA/RluA"/>
</dbReference>
<dbReference type="GO" id="GO:0009982">
    <property type="term" value="F:pseudouridine synthase activity"/>
    <property type="evidence" value="ECO:0007669"/>
    <property type="project" value="InterPro"/>
</dbReference>
<dbReference type="CDD" id="cd02869">
    <property type="entry name" value="PseudoU_synth_RluA_like"/>
    <property type="match status" value="1"/>
</dbReference>
<dbReference type="InterPro" id="IPR050188">
    <property type="entry name" value="RluA_PseudoU_synthase"/>
</dbReference>
<dbReference type="GO" id="GO:0000455">
    <property type="term" value="P:enzyme-directed rRNA pseudouridine synthesis"/>
    <property type="evidence" value="ECO:0007669"/>
    <property type="project" value="TreeGrafter"/>
</dbReference>
<dbReference type="AlphaFoldDB" id="A0AAJ6QNV4"/>
<reference evidence="4" key="1">
    <citation type="submission" date="2025-08" db="UniProtKB">
        <authorList>
            <consortium name="RefSeq"/>
        </authorList>
    </citation>
    <scope>IDENTIFICATION</scope>
</reference>
<dbReference type="GO" id="GO:0003723">
    <property type="term" value="F:RNA binding"/>
    <property type="evidence" value="ECO:0007669"/>
    <property type="project" value="InterPro"/>
</dbReference>
<organism evidence="3 4">
    <name type="scientific">Galendromus occidentalis</name>
    <name type="common">western predatory mite</name>
    <dbReference type="NCBI Taxonomy" id="34638"/>
    <lineage>
        <taxon>Eukaryota</taxon>
        <taxon>Metazoa</taxon>
        <taxon>Ecdysozoa</taxon>
        <taxon>Arthropoda</taxon>
        <taxon>Chelicerata</taxon>
        <taxon>Arachnida</taxon>
        <taxon>Acari</taxon>
        <taxon>Parasitiformes</taxon>
        <taxon>Mesostigmata</taxon>
        <taxon>Gamasina</taxon>
        <taxon>Phytoseioidea</taxon>
        <taxon>Phytoseiidae</taxon>
        <taxon>Typhlodrominae</taxon>
        <taxon>Galendromus</taxon>
    </lineage>
</organism>
<evidence type="ECO:0000313" key="3">
    <source>
        <dbReference type="Proteomes" id="UP000694867"/>
    </source>
</evidence>
<evidence type="ECO:0000256" key="1">
    <source>
        <dbReference type="ARBA" id="ARBA00010876"/>
    </source>
</evidence>
<protein>
    <submittedName>
        <fullName evidence="4">RNA pseudouridylate synthase domain-containing protein 1-like</fullName>
    </submittedName>
</protein>
<sequence>MTDLKILYRNEDFVVVDKPVDIAINAWDDEKHPVTVASILKGIIPECADPSVKYNFRFVHRLDFSTSGTLCIALNKKAASDLTKSFESRHIDKTYIALLMGRLDKEVTVEKPIGQHRRKPHKMVPNTDPNCVEQTVRDAKTQFTPVRYGFFLDTPVTKVQIKLFTGRRHQIRVHALTLGHPIFGDYTYTGAEEHARMYLHAKKLRIPYRGDTVEVESPIDFDLDTVLEVYS</sequence>
<gene>
    <name evidence="4" type="primary">LOC100905074</name>
</gene>
<dbReference type="Pfam" id="PF00849">
    <property type="entry name" value="PseudoU_synth_2"/>
    <property type="match status" value="1"/>
</dbReference>
<evidence type="ECO:0000313" key="4">
    <source>
        <dbReference type="RefSeq" id="XP_003738842.1"/>
    </source>
</evidence>
<dbReference type="GeneID" id="100905074"/>
<comment type="similarity">
    <text evidence="1">Belongs to the pseudouridine synthase RluA family.</text>
</comment>
<proteinExistence type="inferred from homology"/>
<dbReference type="Proteomes" id="UP000694867">
    <property type="component" value="Unplaced"/>
</dbReference>
<dbReference type="Gene3D" id="3.30.2350.10">
    <property type="entry name" value="Pseudouridine synthase"/>
    <property type="match status" value="1"/>
</dbReference>